<dbReference type="AlphaFoldDB" id="A0A556RUL7"/>
<comment type="caution">
    <text evidence="2">The sequence shown here is derived from an EMBL/GenBank/DDBJ whole genome shotgun (WGS) entry which is preliminary data.</text>
</comment>
<evidence type="ECO:0000313" key="3">
    <source>
        <dbReference type="Proteomes" id="UP000319483"/>
    </source>
</evidence>
<feature type="transmembrane region" description="Helical" evidence="1">
    <location>
        <begin position="12"/>
        <end position="33"/>
    </location>
</feature>
<sequence length="110" mass="12807">MKKHKLGFLFYLSNRTVLFLTSIYMVSIFIYTILRMTGFSISDSFNANIIGLFFLMFSWMVYMLRFIDENKKSSEKTKLMGSAVLVFQLISYAIAIMRGLTMITPSLIER</sequence>
<feature type="transmembrane region" description="Helical" evidence="1">
    <location>
        <begin position="79"/>
        <end position="100"/>
    </location>
</feature>
<evidence type="ECO:0000313" key="2">
    <source>
        <dbReference type="EMBL" id="TSJ92563.1"/>
    </source>
</evidence>
<feature type="transmembrane region" description="Helical" evidence="1">
    <location>
        <begin position="45"/>
        <end position="67"/>
    </location>
</feature>
<evidence type="ECO:0000256" key="1">
    <source>
        <dbReference type="SAM" id="Phobius"/>
    </source>
</evidence>
<organism evidence="2 3">
    <name type="scientific">Gilliamella apicola</name>
    <dbReference type="NCBI Taxonomy" id="1196095"/>
    <lineage>
        <taxon>Bacteria</taxon>
        <taxon>Pseudomonadati</taxon>
        <taxon>Pseudomonadota</taxon>
        <taxon>Gammaproteobacteria</taxon>
        <taxon>Orbales</taxon>
        <taxon>Orbaceae</taxon>
        <taxon>Gilliamella</taxon>
    </lineage>
</organism>
<dbReference type="Proteomes" id="UP000319483">
    <property type="component" value="Unassembled WGS sequence"/>
</dbReference>
<gene>
    <name evidence="2" type="ORF">FPQ15_14325</name>
</gene>
<accession>A0A556RUL7</accession>
<keyword evidence="1" id="KW-0812">Transmembrane</keyword>
<keyword evidence="1" id="KW-1133">Transmembrane helix</keyword>
<dbReference type="RefSeq" id="WP_097609935.1">
    <property type="nucleotide sequence ID" value="NZ_VMHM01000029.1"/>
</dbReference>
<protein>
    <submittedName>
        <fullName evidence="2">Uncharacterized protein</fullName>
    </submittedName>
</protein>
<keyword evidence="1" id="KW-0472">Membrane</keyword>
<reference evidence="2 3" key="1">
    <citation type="submission" date="2019-07" db="EMBL/GenBank/DDBJ databases">
        <title>Gilliamella genomes.</title>
        <authorList>
            <person name="Zheng H."/>
        </authorList>
    </citation>
    <scope>NUCLEOTIDE SEQUENCE [LARGE SCALE GENOMIC DNA]</scope>
    <source>
        <strain evidence="2 3">W8127</strain>
    </source>
</reference>
<proteinExistence type="predicted"/>
<dbReference type="EMBL" id="VMHM01000029">
    <property type="protein sequence ID" value="TSJ92563.1"/>
    <property type="molecule type" value="Genomic_DNA"/>
</dbReference>
<name>A0A556RUL7_9GAMM</name>